<keyword evidence="4" id="KW-0175">Coiled coil</keyword>
<evidence type="ECO:0000256" key="4">
    <source>
        <dbReference type="SAM" id="Coils"/>
    </source>
</evidence>
<reference evidence="7 8" key="1">
    <citation type="submission" date="2020-04" db="EMBL/GenBank/DDBJ databases">
        <authorList>
            <person name="Yoon J."/>
        </authorList>
    </citation>
    <scope>NUCLEOTIDE SEQUENCE [LARGE SCALE GENOMIC DNA]</scope>
    <source>
        <strain evidence="7 8">DJ-13</strain>
    </source>
</reference>
<evidence type="ECO:0000256" key="1">
    <source>
        <dbReference type="ARBA" id="ARBA00022741"/>
    </source>
</evidence>
<feature type="transmembrane region" description="Helical" evidence="5">
    <location>
        <begin position="52"/>
        <end position="71"/>
    </location>
</feature>
<dbReference type="Proteomes" id="UP000718451">
    <property type="component" value="Unassembled WGS sequence"/>
</dbReference>
<keyword evidence="2" id="KW-0067">ATP-binding</keyword>
<gene>
    <name evidence="7" type="ORF">HCU67_02050</name>
</gene>
<dbReference type="InterPro" id="IPR045076">
    <property type="entry name" value="MutS"/>
</dbReference>
<feature type="transmembrane region" description="Helical" evidence="5">
    <location>
        <begin position="231"/>
        <end position="249"/>
    </location>
</feature>
<evidence type="ECO:0000259" key="6">
    <source>
        <dbReference type="SMART" id="SM00534"/>
    </source>
</evidence>
<organism evidence="7 8">
    <name type="scientific">Croceivirga thetidis</name>
    <dbReference type="NCBI Taxonomy" id="2721623"/>
    <lineage>
        <taxon>Bacteria</taxon>
        <taxon>Pseudomonadati</taxon>
        <taxon>Bacteroidota</taxon>
        <taxon>Flavobacteriia</taxon>
        <taxon>Flavobacteriales</taxon>
        <taxon>Flavobacteriaceae</taxon>
        <taxon>Croceivirga</taxon>
    </lineage>
</organism>
<proteinExistence type="predicted"/>
<dbReference type="InterPro" id="IPR000432">
    <property type="entry name" value="DNA_mismatch_repair_MutS_C"/>
</dbReference>
<dbReference type="InterPro" id="IPR027417">
    <property type="entry name" value="P-loop_NTPase"/>
</dbReference>
<evidence type="ECO:0000313" key="7">
    <source>
        <dbReference type="EMBL" id="NKI30709.1"/>
    </source>
</evidence>
<dbReference type="Gene3D" id="3.40.50.300">
    <property type="entry name" value="P-loop containing nucleotide triphosphate hydrolases"/>
    <property type="match status" value="1"/>
</dbReference>
<dbReference type="EMBL" id="JAAWWL010000001">
    <property type="protein sequence ID" value="NKI30709.1"/>
    <property type="molecule type" value="Genomic_DNA"/>
</dbReference>
<keyword evidence="5" id="KW-0472">Membrane</keyword>
<sequence length="588" mass="67173">MQDLLDFYSKTIKGYSKKCERLKQKLRLLSLARLVAFIGVFLLPYVFWNTTFGLISTAICVIGFLYLVRLYEDVKKLYRFNYHLVQINKKELKALHQELEGFNDGKEYLQTKHHFSNDLDLFGTSSFFQYVNRCILKGGKDAFSQLLLSNNIDTIELKQQAIQELSEKIKWRQELTANAMFVKEHTSISSIVKWLHSYQNFTPKAIRYLSWAFLSVFMLVILLSFKNIGLLNLAIPLLILGLAITGMYFGRIKKLAAKADIAKSTFKEYAKLLEVIEDEQFESDFLRQQQDLLKNENKKASKAIAKFSRLLDVMDYNNNVFYAIFGNGCFLGALRTAYLIENWIKSNKDEVERWFEIVAFFEAYSSFGNFRFNHSAFTFPEISRTGPILEVKDLGHPLIPDDKNVKNDFSIADKSFHIITGSNMAGKSTFLRSVGLAIVMANVGLPICAKSCKYSPLKLITSMRSADSLHKGDSYFLAELKRLKIVVDLVQEEPYFVLLDEILRGTNSNDKAKGSKQILARLLKEGATGLIATHDLSLCDAADDHTNVQNYHLDATIENDELSFDYKLKNGVSKTMNASFMLKKMDLI</sequence>
<dbReference type="SMART" id="SM00534">
    <property type="entry name" value="MUTSac"/>
    <property type="match status" value="1"/>
</dbReference>
<keyword evidence="1" id="KW-0547">Nucleotide-binding</keyword>
<evidence type="ECO:0000256" key="2">
    <source>
        <dbReference type="ARBA" id="ARBA00022840"/>
    </source>
</evidence>
<comment type="caution">
    <text evidence="7">The sequence shown here is derived from an EMBL/GenBank/DDBJ whole genome shotgun (WGS) entry which is preliminary data.</text>
</comment>
<keyword evidence="5" id="KW-1133">Transmembrane helix</keyword>
<dbReference type="PANTHER" id="PTHR11361">
    <property type="entry name" value="DNA MISMATCH REPAIR PROTEIN MUTS FAMILY MEMBER"/>
    <property type="match status" value="1"/>
</dbReference>
<feature type="coiled-coil region" evidence="4">
    <location>
        <begin position="5"/>
        <end position="32"/>
    </location>
</feature>
<keyword evidence="3" id="KW-0238">DNA-binding</keyword>
<evidence type="ECO:0000256" key="3">
    <source>
        <dbReference type="ARBA" id="ARBA00023125"/>
    </source>
</evidence>
<dbReference type="SUPFAM" id="SSF52540">
    <property type="entry name" value="P-loop containing nucleoside triphosphate hydrolases"/>
    <property type="match status" value="1"/>
</dbReference>
<evidence type="ECO:0000256" key="5">
    <source>
        <dbReference type="SAM" id="Phobius"/>
    </source>
</evidence>
<accession>A0ABX1GMB5</accession>
<feature type="transmembrane region" description="Helical" evidence="5">
    <location>
        <begin position="26"/>
        <end position="46"/>
    </location>
</feature>
<name>A0ABX1GMB5_9FLAO</name>
<dbReference type="RefSeq" id="WP_168550946.1">
    <property type="nucleotide sequence ID" value="NZ_JAAWWL010000001.1"/>
</dbReference>
<keyword evidence="8" id="KW-1185">Reference proteome</keyword>
<protein>
    <submittedName>
        <fullName evidence="7">DNA mismatch repair protein MutS</fullName>
    </submittedName>
</protein>
<feature type="transmembrane region" description="Helical" evidence="5">
    <location>
        <begin position="205"/>
        <end position="225"/>
    </location>
</feature>
<feature type="domain" description="DNA mismatch repair proteins mutS family" evidence="6">
    <location>
        <begin position="414"/>
        <end position="586"/>
    </location>
</feature>
<evidence type="ECO:0000313" key="8">
    <source>
        <dbReference type="Proteomes" id="UP000718451"/>
    </source>
</evidence>
<keyword evidence="5" id="KW-0812">Transmembrane</keyword>
<dbReference type="PANTHER" id="PTHR11361:SF99">
    <property type="entry name" value="DNA MISMATCH REPAIR PROTEIN"/>
    <property type="match status" value="1"/>
</dbReference>
<dbReference type="Pfam" id="PF00488">
    <property type="entry name" value="MutS_V"/>
    <property type="match status" value="1"/>
</dbReference>